<dbReference type="OrthoDB" id="5386199at2759"/>
<dbReference type="Proteomes" id="UP000242146">
    <property type="component" value="Unassembled WGS sequence"/>
</dbReference>
<evidence type="ECO:0000313" key="1">
    <source>
        <dbReference type="EMBL" id="ORX54600.1"/>
    </source>
</evidence>
<proteinExistence type="predicted"/>
<accession>A0A1X2GIP9</accession>
<dbReference type="AlphaFoldDB" id="A0A1X2GIP9"/>
<dbReference type="EMBL" id="MCGT01000013">
    <property type="protein sequence ID" value="ORX54600.1"/>
    <property type="molecule type" value="Genomic_DNA"/>
</dbReference>
<organism evidence="1 2">
    <name type="scientific">Hesseltinella vesiculosa</name>
    <dbReference type="NCBI Taxonomy" id="101127"/>
    <lineage>
        <taxon>Eukaryota</taxon>
        <taxon>Fungi</taxon>
        <taxon>Fungi incertae sedis</taxon>
        <taxon>Mucoromycota</taxon>
        <taxon>Mucoromycotina</taxon>
        <taxon>Mucoromycetes</taxon>
        <taxon>Mucorales</taxon>
        <taxon>Cunninghamellaceae</taxon>
        <taxon>Hesseltinella</taxon>
    </lineage>
</organism>
<sequence length="126" mass="14123">MFLAALGASAVSTGTLHYLLSPFISNIHLHSPKQSILDTTVPITPATTITIDTMDVFARTRQTTLQLKDLRPSTRSLLTWTCSKPYLAAHPKSSPGRFWLDRRSGYGDQAAMRQIIRVVEDQRQRI</sequence>
<reference evidence="1 2" key="1">
    <citation type="submission" date="2016-07" db="EMBL/GenBank/DDBJ databases">
        <title>Pervasive Adenine N6-methylation of Active Genes in Fungi.</title>
        <authorList>
            <consortium name="DOE Joint Genome Institute"/>
            <person name="Mondo S.J."/>
            <person name="Dannebaum R.O."/>
            <person name="Kuo R.C."/>
            <person name="Labutti K."/>
            <person name="Haridas S."/>
            <person name="Kuo A."/>
            <person name="Salamov A."/>
            <person name="Ahrendt S.R."/>
            <person name="Lipzen A."/>
            <person name="Sullivan W."/>
            <person name="Andreopoulos W.B."/>
            <person name="Clum A."/>
            <person name="Lindquist E."/>
            <person name="Daum C."/>
            <person name="Ramamoorthy G.K."/>
            <person name="Gryganskyi A."/>
            <person name="Culley D."/>
            <person name="Magnuson J.K."/>
            <person name="James T.Y."/>
            <person name="O'Malley M.A."/>
            <person name="Stajich J.E."/>
            <person name="Spatafora J.W."/>
            <person name="Visel A."/>
            <person name="Grigoriev I.V."/>
        </authorList>
    </citation>
    <scope>NUCLEOTIDE SEQUENCE [LARGE SCALE GENOMIC DNA]</scope>
    <source>
        <strain evidence="1 2">NRRL 3301</strain>
    </source>
</reference>
<protein>
    <submittedName>
        <fullName evidence="1">Uncharacterized protein</fullName>
    </submittedName>
</protein>
<comment type="caution">
    <text evidence="1">The sequence shown here is derived from an EMBL/GenBank/DDBJ whole genome shotgun (WGS) entry which is preliminary data.</text>
</comment>
<gene>
    <name evidence="1" type="ORF">DM01DRAFT_1335732</name>
</gene>
<evidence type="ECO:0000313" key="2">
    <source>
        <dbReference type="Proteomes" id="UP000242146"/>
    </source>
</evidence>
<keyword evidence="2" id="KW-1185">Reference proteome</keyword>
<name>A0A1X2GIP9_9FUNG</name>